<name>A0ABR9G689_9GAMM</name>
<keyword evidence="2" id="KW-1185">Reference proteome</keyword>
<evidence type="ECO:0000313" key="2">
    <source>
        <dbReference type="Proteomes" id="UP000651010"/>
    </source>
</evidence>
<gene>
    <name evidence="1" type="ORF">IGX34_04135</name>
</gene>
<reference evidence="1 2" key="1">
    <citation type="submission" date="2020-09" db="EMBL/GenBank/DDBJ databases">
        <title>Dyella sp. 7MK23 isolated from forest soil.</title>
        <authorList>
            <person name="Fu J."/>
        </authorList>
    </citation>
    <scope>NUCLEOTIDE SEQUENCE [LARGE SCALE GENOMIC DNA]</scope>
    <source>
        <strain evidence="1 2">7MK23</strain>
    </source>
</reference>
<accession>A0ABR9G689</accession>
<sequence length="79" mass="8943">MTKQMHEGQVCPTKFSLEPGEGIALGIAIVEDMLQAYRNFEQKHPHMERVGLLPFDARQLQLMQVSLETLGNYVEARDG</sequence>
<comment type="caution">
    <text evidence="1">The sequence shown here is derived from an EMBL/GenBank/DDBJ whole genome shotgun (WGS) entry which is preliminary data.</text>
</comment>
<organism evidence="1 2">
    <name type="scientific">Dyella acidiphila</name>
    <dbReference type="NCBI Taxonomy" id="2775866"/>
    <lineage>
        <taxon>Bacteria</taxon>
        <taxon>Pseudomonadati</taxon>
        <taxon>Pseudomonadota</taxon>
        <taxon>Gammaproteobacteria</taxon>
        <taxon>Lysobacterales</taxon>
        <taxon>Rhodanobacteraceae</taxon>
        <taxon>Dyella</taxon>
    </lineage>
</organism>
<dbReference type="RefSeq" id="WP_192554380.1">
    <property type="nucleotide sequence ID" value="NZ_JACZZA010000001.1"/>
</dbReference>
<proteinExistence type="predicted"/>
<dbReference type="EMBL" id="JACZZA010000001">
    <property type="protein sequence ID" value="MBE1159562.1"/>
    <property type="molecule type" value="Genomic_DNA"/>
</dbReference>
<dbReference type="Proteomes" id="UP000651010">
    <property type="component" value="Unassembled WGS sequence"/>
</dbReference>
<evidence type="ECO:0000313" key="1">
    <source>
        <dbReference type="EMBL" id="MBE1159562.1"/>
    </source>
</evidence>
<protein>
    <submittedName>
        <fullName evidence="1">Uncharacterized protein</fullName>
    </submittedName>
</protein>